<proteinExistence type="predicted"/>
<sequence length="249" mass="28704">MGQRYVVREAKSKQELDDILDVIWAANYIPYEPFMQLFFPVLGYTAAHREAAITESKERLWEQHQADRTSHWFSAFDTVTNRTVGCAQWVISTTNPFAAGTPELTAPWWPEGEYRRFCESILNQVYKPRASWMTRPHCALNWMAVDPAHRLRGIGCLLMDIGIARADELDLECWMEASGMGRPLYEKFGFQSLLKIAFETEKRNASDEWRKCAHELTPPPIIVMWRSTKSSRKGGQGQPRMPWTLGTQS</sequence>
<dbReference type="PANTHER" id="PTHR42791">
    <property type="entry name" value="GNAT FAMILY ACETYLTRANSFERASE"/>
    <property type="match status" value="1"/>
</dbReference>
<dbReference type="EMBL" id="QGDH01000017">
    <property type="protein sequence ID" value="RAR14911.1"/>
    <property type="molecule type" value="Genomic_DNA"/>
</dbReference>
<feature type="region of interest" description="Disordered" evidence="1">
    <location>
        <begin position="227"/>
        <end position="249"/>
    </location>
</feature>
<keyword evidence="3" id="KW-0808">Transferase</keyword>
<gene>
    <name evidence="3" type="ORF">DDE83_001749</name>
</gene>
<dbReference type="CDD" id="cd04301">
    <property type="entry name" value="NAT_SF"/>
    <property type="match status" value="1"/>
</dbReference>
<dbReference type="Proteomes" id="UP000249619">
    <property type="component" value="Unassembled WGS sequence"/>
</dbReference>
<organism evidence="3 4">
    <name type="scientific">Stemphylium lycopersici</name>
    <name type="common">Tomato gray leaf spot disease fungus</name>
    <name type="synonym">Thyrospora lycopersici</name>
    <dbReference type="NCBI Taxonomy" id="183478"/>
    <lineage>
        <taxon>Eukaryota</taxon>
        <taxon>Fungi</taxon>
        <taxon>Dikarya</taxon>
        <taxon>Ascomycota</taxon>
        <taxon>Pezizomycotina</taxon>
        <taxon>Dothideomycetes</taxon>
        <taxon>Pleosporomycetidae</taxon>
        <taxon>Pleosporales</taxon>
        <taxon>Pleosporineae</taxon>
        <taxon>Pleosporaceae</taxon>
        <taxon>Stemphylium</taxon>
    </lineage>
</organism>
<keyword evidence="4" id="KW-1185">Reference proteome</keyword>
<evidence type="ECO:0000313" key="3">
    <source>
        <dbReference type="EMBL" id="RAR14911.1"/>
    </source>
</evidence>
<dbReference type="InterPro" id="IPR000182">
    <property type="entry name" value="GNAT_dom"/>
</dbReference>
<dbReference type="GO" id="GO:0016747">
    <property type="term" value="F:acyltransferase activity, transferring groups other than amino-acyl groups"/>
    <property type="evidence" value="ECO:0007669"/>
    <property type="project" value="InterPro"/>
</dbReference>
<comment type="caution">
    <text evidence="3">The sequence shown here is derived from an EMBL/GenBank/DDBJ whole genome shotgun (WGS) entry which is preliminary data.</text>
</comment>
<evidence type="ECO:0000259" key="2">
    <source>
        <dbReference type="PROSITE" id="PS51186"/>
    </source>
</evidence>
<dbReference type="Pfam" id="PF13508">
    <property type="entry name" value="Acetyltransf_7"/>
    <property type="match status" value="1"/>
</dbReference>
<dbReference type="PROSITE" id="PS51186">
    <property type="entry name" value="GNAT"/>
    <property type="match status" value="1"/>
</dbReference>
<dbReference type="Gene3D" id="3.40.630.30">
    <property type="match status" value="1"/>
</dbReference>
<protein>
    <submittedName>
        <fullName evidence="3">Gnat family acetyltransferase</fullName>
    </submittedName>
</protein>
<dbReference type="OrthoDB" id="410198at2759"/>
<dbReference type="SUPFAM" id="SSF55729">
    <property type="entry name" value="Acyl-CoA N-acyltransferases (Nat)"/>
    <property type="match status" value="1"/>
</dbReference>
<dbReference type="InterPro" id="IPR016181">
    <property type="entry name" value="Acyl_CoA_acyltransferase"/>
</dbReference>
<evidence type="ECO:0000256" key="1">
    <source>
        <dbReference type="SAM" id="MobiDB-lite"/>
    </source>
</evidence>
<dbReference type="InterPro" id="IPR052523">
    <property type="entry name" value="Trichothecene_AcTrans"/>
</dbReference>
<feature type="domain" description="N-acetyltransferase" evidence="2">
    <location>
        <begin position="46"/>
        <end position="205"/>
    </location>
</feature>
<dbReference type="PANTHER" id="PTHR42791:SF5">
    <property type="entry name" value="HYPOTHETICAL ACETYLTRANSFERASE (EUROFUNG)"/>
    <property type="match status" value="1"/>
</dbReference>
<name>A0A364NCU5_STELY</name>
<reference evidence="4" key="1">
    <citation type="submission" date="2018-05" db="EMBL/GenBank/DDBJ databases">
        <title>Draft genome sequence of Stemphylium lycopersici strain CIDEFI 213.</title>
        <authorList>
            <person name="Medina R."/>
            <person name="Franco M.E.E."/>
            <person name="Lucentini C.G."/>
            <person name="Saparrat M.C.N."/>
            <person name="Balatti P.A."/>
        </authorList>
    </citation>
    <scope>NUCLEOTIDE SEQUENCE [LARGE SCALE GENOMIC DNA]</scope>
    <source>
        <strain evidence="4">CIDEFI 213</strain>
    </source>
</reference>
<dbReference type="STRING" id="183478.A0A364NCU5"/>
<accession>A0A364NCU5</accession>
<evidence type="ECO:0000313" key="4">
    <source>
        <dbReference type="Proteomes" id="UP000249619"/>
    </source>
</evidence>
<dbReference type="AlphaFoldDB" id="A0A364NCU5"/>